<proteinExistence type="predicted"/>
<keyword evidence="1" id="KW-1133">Transmembrane helix</keyword>
<dbReference type="EMBL" id="JBHLYR010000031">
    <property type="protein sequence ID" value="MFB9992131.1"/>
    <property type="molecule type" value="Genomic_DNA"/>
</dbReference>
<name>A0ABV6AXB0_9DEIO</name>
<organism evidence="2 3">
    <name type="scientific">Deinococcus oregonensis</name>
    <dbReference type="NCBI Taxonomy" id="1805970"/>
    <lineage>
        <taxon>Bacteria</taxon>
        <taxon>Thermotogati</taxon>
        <taxon>Deinococcota</taxon>
        <taxon>Deinococci</taxon>
        <taxon>Deinococcales</taxon>
        <taxon>Deinococcaceae</taxon>
        <taxon>Deinococcus</taxon>
    </lineage>
</organism>
<keyword evidence="3" id="KW-1185">Reference proteome</keyword>
<keyword evidence="1" id="KW-0472">Membrane</keyword>
<dbReference type="Proteomes" id="UP001589733">
    <property type="component" value="Unassembled WGS sequence"/>
</dbReference>
<evidence type="ECO:0000313" key="3">
    <source>
        <dbReference type="Proteomes" id="UP001589733"/>
    </source>
</evidence>
<reference evidence="2 3" key="1">
    <citation type="submission" date="2024-09" db="EMBL/GenBank/DDBJ databases">
        <authorList>
            <person name="Sun Q."/>
            <person name="Mori K."/>
        </authorList>
    </citation>
    <scope>NUCLEOTIDE SEQUENCE [LARGE SCALE GENOMIC DNA]</scope>
    <source>
        <strain evidence="2 3">JCM 13503</strain>
    </source>
</reference>
<gene>
    <name evidence="2" type="ORF">ACFFLM_09185</name>
</gene>
<keyword evidence="1" id="KW-0812">Transmembrane</keyword>
<evidence type="ECO:0000256" key="1">
    <source>
        <dbReference type="SAM" id="Phobius"/>
    </source>
</evidence>
<dbReference type="RefSeq" id="WP_168733616.1">
    <property type="nucleotide sequence ID" value="NZ_JBHLYR010000031.1"/>
</dbReference>
<feature type="transmembrane region" description="Helical" evidence="1">
    <location>
        <begin position="12"/>
        <end position="37"/>
    </location>
</feature>
<accession>A0ABV6AXB0</accession>
<protein>
    <submittedName>
        <fullName evidence="2">Uncharacterized protein</fullName>
    </submittedName>
</protein>
<comment type="caution">
    <text evidence="2">The sequence shown here is derived from an EMBL/GenBank/DDBJ whole genome shotgun (WGS) entry which is preliminary data.</text>
</comment>
<evidence type="ECO:0000313" key="2">
    <source>
        <dbReference type="EMBL" id="MFB9992131.1"/>
    </source>
</evidence>
<sequence length="53" mass="5610">MGSDRSPDRSHLVLTWTLVVLAVGALVGIGTTAALLARKGRPLPDDPDEPLFI</sequence>